<sequence length="622" mass="68876">MAAVSDVLSQLSTHLQQVDDEPTTQLDTDLLEQCEILTNTPVYRGQLWMGTKPLFLQIAALLPKLQQDPTPLTHFIVKLAEPYRFEDIKDIDFEIGLDLQATPFHSLILTLLEKAASSSTDAQALANRPAVMSSIVRLWLCTKDTGVATQAEHLLTSFLSVSKNEPISTTTGADVPLHTHGTGPMWRRLFSDRDISSLYYHYTSLKQLSTPPLPLLNKRDTTIAQARLLSWLPRVGAMNFDTIVSSHGLDVEREVGIKEGQGLLHYAAIKMVDTEDDMLMHMTLVHFYSALITTVKTKPHLTHYNSSLSLDFVKEEGIHKGVIDFHTSENPGLEHSFLSSRTAHYISDYASTYPENFEVSPEMPVIRNFIHRNIRKCEANDLNIIASMPRSTLIPQRSTAFAWDDCILLDLPITRTNPDALKTLATVFHGPPKEEIMFPQTETIGSDPKRRINEAIFARLLTSLFYSKKPTMFADITTHMDTIAMKENALAALSLVRALITSTWSTEPLPDIPANDTTYARLTGFPKTGVDVILDPSISGGVLPSLLKPATSFSNLVGGRGDAENAAYQVAMAKFEVLKALGRRLEEDGGRQDVLAMVRRRVGEGVWGVGGTVGSRIGTLEL</sequence>
<protein>
    <submittedName>
        <fullName evidence="1">Uncharacterized protein</fullName>
    </submittedName>
</protein>
<evidence type="ECO:0000313" key="2">
    <source>
        <dbReference type="Proteomes" id="UP000799423"/>
    </source>
</evidence>
<dbReference type="Proteomes" id="UP000799423">
    <property type="component" value="Unassembled WGS sequence"/>
</dbReference>
<keyword evidence="2" id="KW-1185">Reference proteome</keyword>
<dbReference type="EMBL" id="MU006299">
    <property type="protein sequence ID" value="KAF2852203.1"/>
    <property type="molecule type" value="Genomic_DNA"/>
</dbReference>
<dbReference type="AlphaFoldDB" id="A0A6A7B9V9"/>
<accession>A0A6A7B9V9</accession>
<organism evidence="1 2">
    <name type="scientific">Plenodomus tracheiphilus IPT5</name>
    <dbReference type="NCBI Taxonomy" id="1408161"/>
    <lineage>
        <taxon>Eukaryota</taxon>
        <taxon>Fungi</taxon>
        <taxon>Dikarya</taxon>
        <taxon>Ascomycota</taxon>
        <taxon>Pezizomycotina</taxon>
        <taxon>Dothideomycetes</taxon>
        <taxon>Pleosporomycetidae</taxon>
        <taxon>Pleosporales</taxon>
        <taxon>Pleosporineae</taxon>
        <taxon>Leptosphaeriaceae</taxon>
        <taxon>Plenodomus</taxon>
    </lineage>
</organism>
<dbReference type="OrthoDB" id="4538483at2759"/>
<name>A0A6A7B9V9_9PLEO</name>
<proteinExistence type="predicted"/>
<reference evidence="1" key="1">
    <citation type="submission" date="2020-01" db="EMBL/GenBank/DDBJ databases">
        <authorList>
            <consortium name="DOE Joint Genome Institute"/>
            <person name="Haridas S."/>
            <person name="Albert R."/>
            <person name="Binder M."/>
            <person name="Bloem J."/>
            <person name="Labutti K."/>
            <person name="Salamov A."/>
            <person name="Andreopoulos B."/>
            <person name="Baker S.E."/>
            <person name="Barry K."/>
            <person name="Bills G."/>
            <person name="Bluhm B.H."/>
            <person name="Cannon C."/>
            <person name="Castanera R."/>
            <person name="Culley D.E."/>
            <person name="Daum C."/>
            <person name="Ezra D."/>
            <person name="Gonzalez J.B."/>
            <person name="Henrissat B."/>
            <person name="Kuo A."/>
            <person name="Liang C."/>
            <person name="Lipzen A."/>
            <person name="Lutzoni F."/>
            <person name="Magnuson J."/>
            <person name="Mondo S."/>
            <person name="Nolan M."/>
            <person name="Ohm R."/>
            <person name="Pangilinan J."/>
            <person name="Park H.-J."/>
            <person name="Ramirez L."/>
            <person name="Alfaro M."/>
            <person name="Sun H."/>
            <person name="Tritt A."/>
            <person name="Yoshinaga Y."/>
            <person name="Zwiers L.-H."/>
            <person name="Turgeon B.G."/>
            <person name="Goodwin S.B."/>
            <person name="Spatafora J.W."/>
            <person name="Crous P.W."/>
            <person name="Grigoriev I.V."/>
        </authorList>
    </citation>
    <scope>NUCLEOTIDE SEQUENCE</scope>
    <source>
        <strain evidence="1">IPT5</strain>
    </source>
</reference>
<evidence type="ECO:0000313" key="1">
    <source>
        <dbReference type="EMBL" id="KAF2852203.1"/>
    </source>
</evidence>
<gene>
    <name evidence="1" type="ORF">T440DRAFT_446735</name>
</gene>